<dbReference type="SUPFAM" id="SSF101262">
    <property type="entry name" value="Methenyltetrahydrofolate cyclohydrolase-like"/>
    <property type="match status" value="1"/>
</dbReference>
<dbReference type="AlphaFoldDB" id="A0A3G1KMN4"/>
<accession>A0A3G1KMN4</accession>
<reference evidence="2 3" key="1">
    <citation type="submission" date="2016-10" db="EMBL/GenBank/DDBJ databases">
        <title>Complete Genome Sequence of Peptococcaceae strain DCMF.</title>
        <authorList>
            <person name="Edwards R.J."/>
            <person name="Holland S.I."/>
            <person name="Deshpande N.P."/>
            <person name="Wong Y.K."/>
            <person name="Ertan H."/>
            <person name="Manefield M."/>
            <person name="Russell T.L."/>
            <person name="Lee M.J."/>
        </authorList>
    </citation>
    <scope>NUCLEOTIDE SEQUENCE [LARGE SCALE GENOMIC DNA]</scope>
    <source>
        <strain evidence="2 3">DCMF</strain>
    </source>
</reference>
<name>A0A3G1KMN4_FORW1</name>
<organism evidence="2 3">
    <name type="scientific">Formimonas warabiya</name>
    <dbReference type="NCBI Taxonomy" id="1761012"/>
    <lineage>
        <taxon>Bacteria</taxon>
        <taxon>Bacillati</taxon>
        <taxon>Bacillota</taxon>
        <taxon>Clostridia</taxon>
        <taxon>Eubacteriales</taxon>
        <taxon>Peptococcaceae</taxon>
        <taxon>Candidatus Formimonas</taxon>
    </lineage>
</organism>
<sequence length="210" mass="22518">MSLVDKSCREFVDALAAKVPVPGGGGAAALGGAIGIALSTMVGNFTVGKKKYADVESEVKELIEKGLKIQADLMDLVAKDAEAFEPLSQAYGLPSETEEQKKIKAETLERESKNAIAVPLEIMRKAYEGIKVHQRMGEIGSRLLISDVGCGVVFLRAALIAGQLNVVINLNTIKDTDFVHRTKEEVDHLVNDGIQVADEVCRLVLGQISS</sequence>
<evidence type="ECO:0000313" key="2">
    <source>
        <dbReference type="EMBL" id="ATW23694.1"/>
    </source>
</evidence>
<dbReference type="InterPro" id="IPR036178">
    <property type="entry name" value="Formintransfe-cycloase-like_sf"/>
</dbReference>
<dbReference type="GO" id="GO:0003824">
    <property type="term" value="F:catalytic activity"/>
    <property type="evidence" value="ECO:0007669"/>
    <property type="project" value="InterPro"/>
</dbReference>
<gene>
    <name evidence="2" type="ORF">DCMF_01815</name>
</gene>
<dbReference type="KEGG" id="fwa:DCMF_01815"/>
<dbReference type="InterPro" id="IPR007044">
    <property type="entry name" value="Cyclodeamin/CycHdrlase"/>
</dbReference>
<dbReference type="OrthoDB" id="7959174at2"/>
<evidence type="ECO:0000259" key="1">
    <source>
        <dbReference type="Pfam" id="PF04961"/>
    </source>
</evidence>
<feature type="domain" description="Cyclodeaminase/cyclohydrolase" evidence="1">
    <location>
        <begin position="7"/>
        <end position="187"/>
    </location>
</feature>
<protein>
    <submittedName>
        <fullName evidence="2">Sugar ABC transporter substrate-binding protein</fullName>
    </submittedName>
</protein>
<dbReference type="Pfam" id="PF04961">
    <property type="entry name" value="FTCD_C"/>
    <property type="match status" value="1"/>
</dbReference>
<evidence type="ECO:0000313" key="3">
    <source>
        <dbReference type="Proteomes" id="UP000323521"/>
    </source>
</evidence>
<dbReference type="Gene3D" id="1.20.120.680">
    <property type="entry name" value="Formiminotetrahydrofolate cyclodeaminase monomer, up-and-down helical bundle"/>
    <property type="match status" value="1"/>
</dbReference>
<proteinExistence type="predicted"/>
<keyword evidence="3" id="KW-1185">Reference proteome</keyword>
<dbReference type="Proteomes" id="UP000323521">
    <property type="component" value="Chromosome"/>
</dbReference>
<dbReference type="EMBL" id="CP017634">
    <property type="protein sequence ID" value="ATW23694.1"/>
    <property type="molecule type" value="Genomic_DNA"/>
</dbReference>